<dbReference type="Proteomes" id="UP000015241">
    <property type="component" value="Unassembled WGS sequence"/>
</dbReference>
<sequence>MLLTDSTTGFQSRFNEIASMLLRNYRLSIVTGDKTKACYEFMEVEFYLYQPGCHEDPFTHRSHEQQTAGQWYFHRAPRRSGSEQAPQSQSSGYRGGTRKGLDLTMGALPQSESDASSESYDPQTEHTRGGILLRTMRRLSDGKIFSGPSLLVDEILRASGSKTIGELVVTGLGGDTSAFCAHMPEMPSQSVPSSRIRLRLEHHQQDSGRSKLRIYRSPRIGLDLSNPGIPTDHPQDHPRVQFVARRYRYFVHPHLLTANGRGQTFLGVYQHCTEDAHLEDDDEILEEIVRLTGLKTRTAEKYLAEYRFGLEEAQLKMFLGAAGKGVSASSTNFLHMMGTLAALGIR</sequence>
<organism evidence="2 3">
    <name type="scientific">Fomitopsis schrenkii</name>
    <name type="common">Brown rot fungus</name>
    <dbReference type="NCBI Taxonomy" id="2126942"/>
    <lineage>
        <taxon>Eukaryota</taxon>
        <taxon>Fungi</taxon>
        <taxon>Dikarya</taxon>
        <taxon>Basidiomycota</taxon>
        <taxon>Agaricomycotina</taxon>
        <taxon>Agaricomycetes</taxon>
        <taxon>Polyporales</taxon>
        <taxon>Fomitopsis</taxon>
    </lineage>
</organism>
<dbReference type="AlphaFoldDB" id="S8ECC5"/>
<protein>
    <submittedName>
        <fullName evidence="2">Uncharacterized protein</fullName>
    </submittedName>
</protein>
<keyword evidence="3" id="KW-1185">Reference proteome</keyword>
<dbReference type="HOGENOM" id="CLU_046231_1_0_1"/>
<reference evidence="2 3" key="1">
    <citation type="journal article" date="2012" name="Science">
        <title>The Paleozoic origin of enzymatic lignin decomposition reconstructed from 31 fungal genomes.</title>
        <authorList>
            <person name="Floudas D."/>
            <person name="Binder M."/>
            <person name="Riley R."/>
            <person name="Barry K."/>
            <person name="Blanchette R.A."/>
            <person name="Henrissat B."/>
            <person name="Martinez A.T."/>
            <person name="Otillar R."/>
            <person name="Spatafora J.W."/>
            <person name="Yadav J.S."/>
            <person name="Aerts A."/>
            <person name="Benoit I."/>
            <person name="Boyd A."/>
            <person name="Carlson A."/>
            <person name="Copeland A."/>
            <person name="Coutinho P.M."/>
            <person name="de Vries R.P."/>
            <person name="Ferreira P."/>
            <person name="Findley K."/>
            <person name="Foster B."/>
            <person name="Gaskell J."/>
            <person name="Glotzer D."/>
            <person name="Gorecki P."/>
            <person name="Heitman J."/>
            <person name="Hesse C."/>
            <person name="Hori C."/>
            <person name="Igarashi K."/>
            <person name="Jurgens J.A."/>
            <person name="Kallen N."/>
            <person name="Kersten P."/>
            <person name="Kohler A."/>
            <person name="Kuees U."/>
            <person name="Kumar T.K.A."/>
            <person name="Kuo A."/>
            <person name="LaButti K."/>
            <person name="Larrondo L.F."/>
            <person name="Lindquist E."/>
            <person name="Ling A."/>
            <person name="Lombard V."/>
            <person name="Lucas S."/>
            <person name="Lundell T."/>
            <person name="Martin R."/>
            <person name="McLaughlin D.J."/>
            <person name="Morgenstern I."/>
            <person name="Morin E."/>
            <person name="Murat C."/>
            <person name="Nagy L.G."/>
            <person name="Nolan M."/>
            <person name="Ohm R.A."/>
            <person name="Patyshakuliyeva A."/>
            <person name="Rokas A."/>
            <person name="Ruiz-Duenas F.J."/>
            <person name="Sabat G."/>
            <person name="Salamov A."/>
            <person name="Samejima M."/>
            <person name="Schmutz J."/>
            <person name="Slot J.C."/>
            <person name="St John F."/>
            <person name="Stenlid J."/>
            <person name="Sun H."/>
            <person name="Sun S."/>
            <person name="Syed K."/>
            <person name="Tsang A."/>
            <person name="Wiebenga A."/>
            <person name="Young D."/>
            <person name="Pisabarro A."/>
            <person name="Eastwood D.C."/>
            <person name="Martin F."/>
            <person name="Cullen D."/>
            <person name="Grigoriev I.V."/>
            <person name="Hibbett D.S."/>
        </authorList>
    </citation>
    <scope>NUCLEOTIDE SEQUENCE</scope>
    <source>
        <strain evidence="3">FP-58527</strain>
    </source>
</reference>
<dbReference type="STRING" id="743788.S8ECC5"/>
<evidence type="ECO:0000313" key="2">
    <source>
        <dbReference type="EMBL" id="EPT00874.1"/>
    </source>
</evidence>
<feature type="compositionally biased region" description="Polar residues" evidence="1">
    <location>
        <begin position="82"/>
        <end position="92"/>
    </location>
</feature>
<name>S8ECC5_FOMSC</name>
<dbReference type="OrthoDB" id="16851at2759"/>
<gene>
    <name evidence="2" type="ORF">FOMPIDRAFT_1162624</name>
</gene>
<dbReference type="InParanoid" id="S8ECC5"/>
<dbReference type="EMBL" id="KE504146">
    <property type="protein sequence ID" value="EPT00874.1"/>
    <property type="molecule type" value="Genomic_DNA"/>
</dbReference>
<feature type="region of interest" description="Disordered" evidence="1">
    <location>
        <begin position="78"/>
        <end position="126"/>
    </location>
</feature>
<feature type="compositionally biased region" description="Polar residues" evidence="1">
    <location>
        <begin position="110"/>
        <end position="122"/>
    </location>
</feature>
<accession>S8ECC5</accession>
<proteinExistence type="predicted"/>
<evidence type="ECO:0000256" key="1">
    <source>
        <dbReference type="SAM" id="MobiDB-lite"/>
    </source>
</evidence>
<evidence type="ECO:0000313" key="3">
    <source>
        <dbReference type="Proteomes" id="UP000015241"/>
    </source>
</evidence>
<dbReference type="eggNOG" id="ENOG502S7FA">
    <property type="taxonomic scope" value="Eukaryota"/>
</dbReference>